<proteinExistence type="predicted"/>
<evidence type="ECO:0000313" key="4">
    <source>
        <dbReference type="EMBL" id="CAL4780954.1"/>
    </source>
</evidence>
<feature type="non-terminal residue" evidence="2">
    <location>
        <position position="1"/>
    </location>
</feature>
<comment type="caution">
    <text evidence="2">The sequence shown here is derived from an EMBL/GenBank/DDBJ whole genome shotgun (WGS) entry which is preliminary data.</text>
</comment>
<name>A0A9P1CM89_9DINO</name>
<dbReference type="AlphaFoldDB" id="A0A9P1CM89"/>
<accession>A0A9P1CM89</accession>
<feature type="compositionally biased region" description="Pro residues" evidence="1">
    <location>
        <begin position="275"/>
        <end position="286"/>
    </location>
</feature>
<organism evidence="2">
    <name type="scientific">Cladocopium goreaui</name>
    <dbReference type="NCBI Taxonomy" id="2562237"/>
    <lineage>
        <taxon>Eukaryota</taxon>
        <taxon>Sar</taxon>
        <taxon>Alveolata</taxon>
        <taxon>Dinophyceae</taxon>
        <taxon>Suessiales</taxon>
        <taxon>Symbiodiniaceae</taxon>
        <taxon>Cladocopium</taxon>
    </lineage>
</organism>
<dbReference type="EMBL" id="CAMXCT010001857">
    <property type="protein sequence ID" value="CAI3993642.1"/>
    <property type="molecule type" value="Genomic_DNA"/>
</dbReference>
<evidence type="ECO:0000313" key="2">
    <source>
        <dbReference type="EMBL" id="CAI3993642.1"/>
    </source>
</evidence>
<evidence type="ECO:0000313" key="3">
    <source>
        <dbReference type="EMBL" id="CAL1147017.1"/>
    </source>
</evidence>
<protein>
    <submittedName>
        <fullName evidence="4">C3H1-type domain-containing protein</fullName>
    </submittedName>
</protein>
<dbReference type="EMBL" id="CAMXCT030001857">
    <property type="protein sequence ID" value="CAL4780954.1"/>
    <property type="molecule type" value="Genomic_DNA"/>
</dbReference>
<feature type="region of interest" description="Disordered" evidence="1">
    <location>
        <begin position="273"/>
        <end position="296"/>
    </location>
</feature>
<reference evidence="2" key="1">
    <citation type="submission" date="2022-10" db="EMBL/GenBank/DDBJ databases">
        <authorList>
            <person name="Chen Y."/>
            <person name="Dougan E. K."/>
            <person name="Chan C."/>
            <person name="Rhodes N."/>
            <person name="Thang M."/>
        </authorList>
    </citation>
    <scope>NUCLEOTIDE SEQUENCE</scope>
</reference>
<feature type="compositionally biased region" description="Low complexity" evidence="1">
    <location>
        <begin position="287"/>
        <end position="296"/>
    </location>
</feature>
<evidence type="ECO:0000313" key="5">
    <source>
        <dbReference type="Proteomes" id="UP001152797"/>
    </source>
</evidence>
<dbReference type="EMBL" id="CAMXCT020001857">
    <property type="protein sequence ID" value="CAL1147017.1"/>
    <property type="molecule type" value="Genomic_DNA"/>
</dbReference>
<dbReference type="Proteomes" id="UP001152797">
    <property type="component" value="Unassembled WGS sequence"/>
</dbReference>
<gene>
    <name evidence="2" type="ORF">C1SCF055_LOCUS20370</name>
</gene>
<evidence type="ECO:0000256" key="1">
    <source>
        <dbReference type="SAM" id="MobiDB-lite"/>
    </source>
</evidence>
<keyword evidence="5" id="KW-1185">Reference proteome</keyword>
<dbReference type="OrthoDB" id="412682at2759"/>
<reference evidence="3" key="2">
    <citation type="submission" date="2024-04" db="EMBL/GenBank/DDBJ databases">
        <authorList>
            <person name="Chen Y."/>
            <person name="Shah S."/>
            <person name="Dougan E. K."/>
            <person name="Thang M."/>
            <person name="Chan C."/>
        </authorList>
    </citation>
    <scope>NUCLEOTIDE SEQUENCE [LARGE SCALE GENOMIC DNA]</scope>
</reference>
<sequence>LKFMRAPQLQNTVQRRVLNRHRLAPRLKEDFDFYLQHLSVQVMNAALLCRGTFIDEVSTCVARYHSCPCSGEVCNLEERRESIYVSRLPARAEMLQLDMTPTTASESGTEFSNDSPMTLTPLVLSYGSYGHPELCHRPCVHLAKGQCDAGADCGYCHCQHNRPVHPDKKQRVFLNSLSYAQLLATVIPYIRHRSQSLPPGSFRLMQLLEREVLLRPAKACGIRDRQLTQLLSRMSLAGLVGLISVRSPAPVLALLRYYMEDLRLNLKVAEGPAGPAGPGPLGPAPSPSRSSRAGTA</sequence>